<organism evidence="1 2">
    <name type="scientific">Rhabditophanes sp. KR3021</name>
    <dbReference type="NCBI Taxonomy" id="114890"/>
    <lineage>
        <taxon>Eukaryota</taxon>
        <taxon>Metazoa</taxon>
        <taxon>Ecdysozoa</taxon>
        <taxon>Nematoda</taxon>
        <taxon>Chromadorea</taxon>
        <taxon>Rhabditida</taxon>
        <taxon>Tylenchina</taxon>
        <taxon>Panagrolaimomorpha</taxon>
        <taxon>Strongyloidoidea</taxon>
        <taxon>Alloionematidae</taxon>
        <taxon>Rhabditophanes</taxon>
    </lineage>
</organism>
<sequence>MTKFVGIRLNKREAFEPQHGVSQDEVESIINNNTTTVIPFESTDHKMAFFVICVIFGVLAIVYIVMAAARQRNLIRTREENANNRKNALPGFEL</sequence>
<accession>A0AC35TZE4</accession>
<reference evidence="2" key="1">
    <citation type="submission" date="2016-11" db="UniProtKB">
        <authorList>
            <consortium name="WormBaseParasite"/>
        </authorList>
    </citation>
    <scope>IDENTIFICATION</scope>
    <source>
        <strain evidence="2">KR3021</strain>
    </source>
</reference>
<protein>
    <submittedName>
        <fullName evidence="2">Small integral membrane protein 8</fullName>
    </submittedName>
</protein>
<dbReference type="Proteomes" id="UP000095286">
    <property type="component" value="Unplaced"/>
</dbReference>
<proteinExistence type="predicted"/>
<dbReference type="WBParaSite" id="RSKR_0000604550.1">
    <property type="protein sequence ID" value="RSKR_0000604550.1"/>
    <property type="gene ID" value="RSKR_0000604550"/>
</dbReference>
<name>A0AC35TZE4_9BILA</name>
<evidence type="ECO:0000313" key="2">
    <source>
        <dbReference type="WBParaSite" id="RSKR_0000604550.1"/>
    </source>
</evidence>
<evidence type="ECO:0000313" key="1">
    <source>
        <dbReference type="Proteomes" id="UP000095286"/>
    </source>
</evidence>